<evidence type="ECO:0000313" key="4">
    <source>
        <dbReference type="Proteomes" id="UP000039046"/>
    </source>
</evidence>
<dbReference type="EMBL" id="CDHN01000001">
    <property type="protein sequence ID" value="CEJ82109.1"/>
    <property type="molecule type" value="Genomic_DNA"/>
</dbReference>
<dbReference type="Proteomes" id="UP000039046">
    <property type="component" value="Unassembled WGS sequence"/>
</dbReference>
<sequence length="225" mass="23699">MVKIALLTGLLSAVPAFALNTPHLATRHEDDSEIFAGSVSIHNNCTHHVYVTEKGSKKKPSILVPRANMVARLQRPKASNVFTYQISTTPMNDKKNPPEHWLEMVYRYNVEGAIAEGIIQMYPVLGAPNYTIAVSAGGSASAPGSAAAAAAAGGEWASVGAKAGDEGGSAALSLHAALCPLYGVSPELNSNLQPESAAETMSTMELGQTSSDLNVTRNSFEKFEN</sequence>
<evidence type="ECO:0000256" key="1">
    <source>
        <dbReference type="SAM" id="MobiDB-lite"/>
    </source>
</evidence>
<feature type="region of interest" description="Disordered" evidence="1">
    <location>
        <begin position="206"/>
        <end position="225"/>
    </location>
</feature>
<name>A0A0A1T9T4_9HYPO</name>
<evidence type="ECO:0000256" key="2">
    <source>
        <dbReference type="SAM" id="SignalP"/>
    </source>
</evidence>
<accession>A0A0A1T9T4</accession>
<feature type="signal peptide" evidence="2">
    <location>
        <begin position="1"/>
        <end position="18"/>
    </location>
</feature>
<keyword evidence="4" id="KW-1185">Reference proteome</keyword>
<reference evidence="3 4" key="1">
    <citation type="journal article" date="2015" name="Genome Announc.">
        <title>Draft Genome Sequence and Gene Annotation of the Entomopathogenic Fungus Verticillium hemipterigenum.</title>
        <authorList>
            <person name="Horn F."/>
            <person name="Habel A."/>
            <person name="Scharf D.H."/>
            <person name="Dworschak J."/>
            <person name="Brakhage A.A."/>
            <person name="Guthke R."/>
            <person name="Hertweck C."/>
            <person name="Linde J."/>
        </authorList>
    </citation>
    <scope>NUCLEOTIDE SEQUENCE [LARGE SCALE GENOMIC DNA]</scope>
</reference>
<feature type="compositionally biased region" description="Polar residues" evidence="1">
    <location>
        <begin position="206"/>
        <end position="218"/>
    </location>
</feature>
<gene>
    <name evidence="3" type="ORF">VHEMI02196</name>
</gene>
<dbReference type="AlphaFoldDB" id="A0A0A1T9T4"/>
<feature type="chain" id="PRO_5001989989" evidence="2">
    <location>
        <begin position="19"/>
        <end position="225"/>
    </location>
</feature>
<proteinExistence type="predicted"/>
<protein>
    <submittedName>
        <fullName evidence="3">Uncharacterized protein</fullName>
    </submittedName>
</protein>
<evidence type="ECO:0000313" key="3">
    <source>
        <dbReference type="EMBL" id="CEJ82109.1"/>
    </source>
</evidence>
<dbReference type="HOGENOM" id="CLU_1230665_0_0_1"/>
<organism evidence="3 4">
    <name type="scientific">[Torrubiella] hemipterigena</name>
    <dbReference type="NCBI Taxonomy" id="1531966"/>
    <lineage>
        <taxon>Eukaryota</taxon>
        <taxon>Fungi</taxon>
        <taxon>Dikarya</taxon>
        <taxon>Ascomycota</taxon>
        <taxon>Pezizomycotina</taxon>
        <taxon>Sordariomycetes</taxon>
        <taxon>Hypocreomycetidae</taxon>
        <taxon>Hypocreales</taxon>
        <taxon>Clavicipitaceae</taxon>
        <taxon>Clavicipitaceae incertae sedis</taxon>
        <taxon>'Torrubiella' clade</taxon>
    </lineage>
</organism>
<keyword evidence="2" id="KW-0732">Signal</keyword>